<feature type="binding site" evidence="15">
    <location>
        <position position="76"/>
    </location>
    <ligand>
        <name>Mg(2+)</name>
        <dbReference type="ChEBI" id="CHEBI:18420"/>
    </ligand>
</feature>
<keyword evidence="8 15" id="KW-0819">tRNA processing</keyword>
<dbReference type="NCBIfam" id="TIGR02191">
    <property type="entry name" value="RNaseIII"/>
    <property type="match status" value="1"/>
</dbReference>
<keyword evidence="15" id="KW-0699">rRNA-binding</keyword>
<dbReference type="AlphaFoldDB" id="A0A6J4VP70"/>
<feature type="compositionally biased region" description="Basic residues" evidence="16">
    <location>
        <begin position="1"/>
        <end position="11"/>
    </location>
</feature>
<dbReference type="GO" id="GO:0004525">
    <property type="term" value="F:ribonuclease III activity"/>
    <property type="evidence" value="ECO:0007669"/>
    <property type="project" value="UniProtKB-UniRule"/>
</dbReference>
<dbReference type="GO" id="GO:0003725">
    <property type="term" value="F:double-stranded RNA binding"/>
    <property type="evidence" value="ECO:0007669"/>
    <property type="project" value="TreeGrafter"/>
</dbReference>
<dbReference type="InterPro" id="IPR014720">
    <property type="entry name" value="dsRBD_dom"/>
</dbReference>
<comment type="function">
    <text evidence="15">Digests double-stranded RNA. Involved in the processing of primary rRNA transcript to yield the immediate precursors to the large and small rRNAs (23S and 16S). Processes some mRNAs, and tRNAs when they are encoded in the rRNA operon. Processes pre-crRNA and tracrRNA of type II CRISPR loci if present in the organism.</text>
</comment>
<dbReference type="PROSITE" id="PS50142">
    <property type="entry name" value="RNASE_3_2"/>
    <property type="match status" value="1"/>
</dbReference>
<evidence type="ECO:0000313" key="19">
    <source>
        <dbReference type="EMBL" id="CAA9583709.1"/>
    </source>
</evidence>
<evidence type="ECO:0000256" key="16">
    <source>
        <dbReference type="SAM" id="MobiDB-lite"/>
    </source>
</evidence>
<dbReference type="GO" id="GO:0046872">
    <property type="term" value="F:metal ion binding"/>
    <property type="evidence" value="ECO:0007669"/>
    <property type="project" value="UniProtKB-KW"/>
</dbReference>
<evidence type="ECO:0000256" key="8">
    <source>
        <dbReference type="ARBA" id="ARBA00022694"/>
    </source>
</evidence>
<accession>A0A6J4VP70</accession>
<dbReference type="Gene3D" id="1.10.1520.10">
    <property type="entry name" value="Ribonuclease III domain"/>
    <property type="match status" value="1"/>
</dbReference>
<dbReference type="GO" id="GO:0019843">
    <property type="term" value="F:rRNA binding"/>
    <property type="evidence" value="ECO:0007669"/>
    <property type="project" value="UniProtKB-KW"/>
</dbReference>
<comment type="subcellular location">
    <subcellularLocation>
        <location evidence="2 15">Cytoplasm</location>
    </subcellularLocation>
</comment>
<evidence type="ECO:0000256" key="5">
    <source>
        <dbReference type="ARBA" id="ARBA00022490"/>
    </source>
</evidence>
<keyword evidence="5 15" id="KW-0963">Cytoplasm</keyword>
<feature type="domain" description="DRBM" evidence="17">
    <location>
        <begin position="189"/>
        <end position="258"/>
    </location>
</feature>
<dbReference type="EMBL" id="CADCWJ010000811">
    <property type="protein sequence ID" value="CAA9583709.1"/>
    <property type="molecule type" value="Genomic_DNA"/>
</dbReference>
<dbReference type="GO" id="GO:0010468">
    <property type="term" value="P:regulation of gene expression"/>
    <property type="evidence" value="ECO:0007669"/>
    <property type="project" value="TreeGrafter"/>
</dbReference>
<keyword evidence="6 15" id="KW-0698">rRNA processing</keyword>
<dbReference type="CDD" id="cd10845">
    <property type="entry name" value="DSRM_RNAse_III_family"/>
    <property type="match status" value="1"/>
</dbReference>
<dbReference type="GO" id="GO:0006397">
    <property type="term" value="P:mRNA processing"/>
    <property type="evidence" value="ECO:0007669"/>
    <property type="project" value="UniProtKB-UniRule"/>
</dbReference>
<evidence type="ECO:0000256" key="3">
    <source>
        <dbReference type="ARBA" id="ARBA00010183"/>
    </source>
</evidence>
<evidence type="ECO:0000256" key="4">
    <source>
        <dbReference type="ARBA" id="ARBA00011738"/>
    </source>
</evidence>
<gene>
    <name evidence="15" type="primary">rnc</name>
    <name evidence="19" type="ORF">AVDCRST_MAG87-3674</name>
</gene>
<evidence type="ECO:0000256" key="13">
    <source>
        <dbReference type="ARBA" id="ARBA00022842"/>
    </source>
</evidence>
<evidence type="ECO:0000256" key="6">
    <source>
        <dbReference type="ARBA" id="ARBA00022552"/>
    </source>
</evidence>
<dbReference type="EC" id="3.1.26.3" evidence="15"/>
<dbReference type="SMART" id="SM00358">
    <property type="entry name" value="DSRM"/>
    <property type="match status" value="1"/>
</dbReference>
<dbReference type="InterPro" id="IPR011907">
    <property type="entry name" value="RNase_III"/>
</dbReference>
<evidence type="ECO:0000256" key="7">
    <source>
        <dbReference type="ARBA" id="ARBA00022664"/>
    </source>
</evidence>
<evidence type="ECO:0000256" key="12">
    <source>
        <dbReference type="ARBA" id="ARBA00022801"/>
    </source>
</evidence>
<evidence type="ECO:0000259" key="17">
    <source>
        <dbReference type="PROSITE" id="PS50137"/>
    </source>
</evidence>
<evidence type="ECO:0000256" key="14">
    <source>
        <dbReference type="ARBA" id="ARBA00022884"/>
    </source>
</evidence>
<dbReference type="FunFam" id="1.10.1520.10:FF:000001">
    <property type="entry name" value="Ribonuclease 3"/>
    <property type="match status" value="1"/>
</dbReference>
<evidence type="ECO:0000259" key="18">
    <source>
        <dbReference type="PROSITE" id="PS50142"/>
    </source>
</evidence>
<dbReference type="PROSITE" id="PS00517">
    <property type="entry name" value="RNASE_3_1"/>
    <property type="match status" value="1"/>
</dbReference>
<keyword evidence="12 15" id="KW-0378">Hydrolase</keyword>
<dbReference type="PANTHER" id="PTHR11207:SF0">
    <property type="entry name" value="RIBONUCLEASE 3"/>
    <property type="match status" value="1"/>
</dbReference>
<feature type="compositionally biased region" description="Basic and acidic residues" evidence="16">
    <location>
        <begin position="277"/>
        <end position="289"/>
    </location>
</feature>
<feature type="domain" description="RNase III" evidence="18">
    <location>
        <begin position="29"/>
        <end position="162"/>
    </location>
</feature>
<comment type="cofactor">
    <cofactor evidence="15">
        <name>Mg(2+)</name>
        <dbReference type="ChEBI" id="CHEBI:18420"/>
    </cofactor>
</comment>
<dbReference type="SUPFAM" id="SSF54768">
    <property type="entry name" value="dsRNA-binding domain-like"/>
    <property type="match status" value="1"/>
</dbReference>
<dbReference type="Gene3D" id="3.30.160.20">
    <property type="match status" value="1"/>
</dbReference>
<comment type="caution">
    <text evidence="15">Lacks conserved residue(s) required for the propagation of feature annotation.</text>
</comment>
<organism evidence="19">
    <name type="scientific">uncultured Thermomicrobiales bacterium</name>
    <dbReference type="NCBI Taxonomy" id="1645740"/>
    <lineage>
        <taxon>Bacteria</taxon>
        <taxon>Pseudomonadati</taxon>
        <taxon>Thermomicrobiota</taxon>
        <taxon>Thermomicrobia</taxon>
        <taxon>Thermomicrobiales</taxon>
        <taxon>environmental samples</taxon>
    </lineage>
</organism>
<dbReference type="GO" id="GO:0006364">
    <property type="term" value="P:rRNA processing"/>
    <property type="evidence" value="ECO:0007669"/>
    <property type="project" value="UniProtKB-UniRule"/>
</dbReference>
<feature type="active site" evidence="15">
    <location>
        <position position="80"/>
    </location>
</feature>
<evidence type="ECO:0000256" key="15">
    <source>
        <dbReference type="HAMAP-Rule" id="MF_00104"/>
    </source>
</evidence>
<feature type="region of interest" description="Disordered" evidence="16">
    <location>
        <begin position="1"/>
        <end position="21"/>
    </location>
</feature>
<keyword evidence="10 15" id="KW-0479">Metal-binding</keyword>
<proteinExistence type="inferred from homology"/>
<comment type="similarity">
    <text evidence="3">Belongs to the ribonuclease III family.</text>
</comment>
<keyword evidence="14 15" id="KW-0694">RNA-binding</keyword>
<dbReference type="InterPro" id="IPR000999">
    <property type="entry name" value="RNase_III_dom"/>
</dbReference>
<reference evidence="19" key="1">
    <citation type="submission" date="2020-02" db="EMBL/GenBank/DDBJ databases">
        <authorList>
            <person name="Meier V. D."/>
        </authorList>
    </citation>
    <scope>NUCLEOTIDE SEQUENCE</scope>
    <source>
        <strain evidence="19">AVDCRST_MAG87</strain>
    </source>
</reference>
<comment type="catalytic activity">
    <reaction evidence="1 15">
        <text>Endonucleolytic cleavage to 5'-phosphomonoester.</text>
        <dbReference type="EC" id="3.1.26.3"/>
    </reaction>
</comment>
<feature type="region of interest" description="Disordered" evidence="16">
    <location>
        <begin position="246"/>
        <end position="302"/>
    </location>
</feature>
<evidence type="ECO:0000256" key="11">
    <source>
        <dbReference type="ARBA" id="ARBA00022759"/>
    </source>
</evidence>
<protein>
    <recommendedName>
        <fullName evidence="15">Ribonuclease 3</fullName>
        <ecNumber evidence="15">3.1.26.3</ecNumber>
    </recommendedName>
    <alternativeName>
        <fullName evidence="15">Ribonuclease III</fullName>
        <shortName evidence="15">RNase III</shortName>
    </alternativeName>
</protein>
<evidence type="ECO:0000256" key="2">
    <source>
        <dbReference type="ARBA" id="ARBA00004496"/>
    </source>
</evidence>
<keyword evidence="13 15" id="KW-0460">Magnesium</keyword>
<feature type="active site" evidence="15">
    <location>
        <position position="151"/>
    </location>
</feature>
<dbReference type="PANTHER" id="PTHR11207">
    <property type="entry name" value="RIBONUCLEASE III"/>
    <property type="match status" value="1"/>
</dbReference>
<keyword evidence="11 15" id="KW-0255">Endonuclease</keyword>
<dbReference type="GO" id="GO:0008033">
    <property type="term" value="P:tRNA processing"/>
    <property type="evidence" value="ECO:0007669"/>
    <property type="project" value="UniProtKB-KW"/>
</dbReference>
<keyword evidence="7 15" id="KW-0507">mRNA processing</keyword>
<dbReference type="GO" id="GO:0005737">
    <property type="term" value="C:cytoplasm"/>
    <property type="evidence" value="ECO:0007669"/>
    <property type="project" value="UniProtKB-SubCell"/>
</dbReference>
<dbReference type="SUPFAM" id="SSF69065">
    <property type="entry name" value="RNase III domain-like"/>
    <property type="match status" value="1"/>
</dbReference>
<dbReference type="SMART" id="SM00535">
    <property type="entry name" value="RIBOc"/>
    <property type="match status" value="1"/>
</dbReference>
<dbReference type="HAMAP" id="MF_00104">
    <property type="entry name" value="RNase_III"/>
    <property type="match status" value="1"/>
</dbReference>
<evidence type="ECO:0000256" key="9">
    <source>
        <dbReference type="ARBA" id="ARBA00022722"/>
    </source>
</evidence>
<dbReference type="FunFam" id="3.30.160.20:FF:000003">
    <property type="entry name" value="Ribonuclease 3"/>
    <property type="match status" value="1"/>
</dbReference>
<comment type="subunit">
    <text evidence="4 15">Homodimer.</text>
</comment>
<name>A0A6J4VP70_9BACT</name>
<dbReference type="GO" id="GO:0042802">
    <property type="term" value="F:identical protein binding"/>
    <property type="evidence" value="ECO:0007669"/>
    <property type="project" value="UniProtKB-ARBA"/>
</dbReference>
<dbReference type="Pfam" id="PF00035">
    <property type="entry name" value="dsrm"/>
    <property type="match status" value="1"/>
</dbReference>
<dbReference type="PROSITE" id="PS50137">
    <property type="entry name" value="DS_RBD"/>
    <property type="match status" value="1"/>
</dbReference>
<feature type="compositionally biased region" description="Low complexity" evidence="16">
    <location>
        <begin position="263"/>
        <end position="274"/>
    </location>
</feature>
<dbReference type="CDD" id="cd00593">
    <property type="entry name" value="RIBOc"/>
    <property type="match status" value="1"/>
</dbReference>
<dbReference type="Pfam" id="PF14622">
    <property type="entry name" value="Ribonucleas_3_3"/>
    <property type="match status" value="1"/>
</dbReference>
<sequence length="302" mass="32816">MIRRSSARSRSKSSIPAPARFRLPDPAREHELATRIGVTFRDPLVLRLALTHRSVLSDWLTVPQLDATRQSNERLEFLGDALLGAIVAEHLFTSDPDADEGTLTSRRVAIVRAETLVRWARGLDLASFLYMGIGERVTEGVRDRMLAGAFEALVGAVHVDQGRDAAARFVLGFLARDRIALLADEVSLNPKGRLQEVLQDQARAAPVYLTLEEEGPDHARMFTVAVTIENKEYGVGKGISKRAAQQEAARQALHALEEGGAGSPDAGSPGALPGHDPSNEPRVQRTARDDEGDPGLNGRREG</sequence>
<evidence type="ECO:0000256" key="10">
    <source>
        <dbReference type="ARBA" id="ARBA00022723"/>
    </source>
</evidence>
<keyword evidence="9 15" id="KW-0540">Nuclease</keyword>
<evidence type="ECO:0000256" key="1">
    <source>
        <dbReference type="ARBA" id="ARBA00000109"/>
    </source>
</evidence>
<dbReference type="InterPro" id="IPR036389">
    <property type="entry name" value="RNase_III_sf"/>
</dbReference>
<feature type="binding site" evidence="15">
    <location>
        <position position="151"/>
    </location>
    <ligand>
        <name>Mg(2+)</name>
        <dbReference type="ChEBI" id="CHEBI:18420"/>
    </ligand>
</feature>